<keyword evidence="3" id="KW-1185">Reference proteome</keyword>
<dbReference type="Proteomes" id="UP000053257">
    <property type="component" value="Unassembled WGS sequence"/>
</dbReference>
<evidence type="ECO:0000313" key="2">
    <source>
        <dbReference type="EMBL" id="KIP02220.1"/>
    </source>
</evidence>
<dbReference type="EMBL" id="KN840691">
    <property type="protein sequence ID" value="KIP02220.1"/>
    <property type="molecule type" value="Genomic_DNA"/>
</dbReference>
<accession>A0A0C3S351</accession>
<organism evidence="2 3">
    <name type="scientific">Phlebiopsis gigantea (strain 11061_1 CR5-6)</name>
    <name type="common">White-rot fungus</name>
    <name type="synonym">Peniophora gigantea</name>
    <dbReference type="NCBI Taxonomy" id="745531"/>
    <lineage>
        <taxon>Eukaryota</taxon>
        <taxon>Fungi</taxon>
        <taxon>Dikarya</taxon>
        <taxon>Basidiomycota</taxon>
        <taxon>Agaricomycotina</taxon>
        <taxon>Agaricomycetes</taxon>
        <taxon>Polyporales</taxon>
        <taxon>Phanerochaetaceae</taxon>
        <taxon>Phlebiopsis</taxon>
    </lineage>
</organism>
<feature type="region of interest" description="Disordered" evidence="1">
    <location>
        <begin position="96"/>
        <end position="127"/>
    </location>
</feature>
<reference evidence="2 3" key="1">
    <citation type="journal article" date="2014" name="PLoS Genet.">
        <title>Analysis of the Phlebiopsis gigantea genome, transcriptome and secretome provides insight into its pioneer colonization strategies of wood.</title>
        <authorList>
            <person name="Hori C."/>
            <person name="Ishida T."/>
            <person name="Igarashi K."/>
            <person name="Samejima M."/>
            <person name="Suzuki H."/>
            <person name="Master E."/>
            <person name="Ferreira P."/>
            <person name="Ruiz-Duenas F.J."/>
            <person name="Held B."/>
            <person name="Canessa P."/>
            <person name="Larrondo L.F."/>
            <person name="Schmoll M."/>
            <person name="Druzhinina I.S."/>
            <person name="Kubicek C.P."/>
            <person name="Gaskell J.A."/>
            <person name="Kersten P."/>
            <person name="St John F."/>
            <person name="Glasner J."/>
            <person name="Sabat G."/>
            <person name="Splinter BonDurant S."/>
            <person name="Syed K."/>
            <person name="Yadav J."/>
            <person name="Mgbeahuruike A.C."/>
            <person name="Kovalchuk A."/>
            <person name="Asiegbu F.O."/>
            <person name="Lackner G."/>
            <person name="Hoffmeister D."/>
            <person name="Rencoret J."/>
            <person name="Gutierrez A."/>
            <person name="Sun H."/>
            <person name="Lindquist E."/>
            <person name="Barry K."/>
            <person name="Riley R."/>
            <person name="Grigoriev I.V."/>
            <person name="Henrissat B."/>
            <person name="Kues U."/>
            <person name="Berka R.M."/>
            <person name="Martinez A.T."/>
            <person name="Covert S.F."/>
            <person name="Blanchette R.A."/>
            <person name="Cullen D."/>
        </authorList>
    </citation>
    <scope>NUCLEOTIDE SEQUENCE [LARGE SCALE GENOMIC DNA]</scope>
    <source>
        <strain evidence="2 3">11061_1 CR5-6</strain>
    </source>
</reference>
<feature type="compositionally biased region" description="Polar residues" evidence="1">
    <location>
        <begin position="116"/>
        <end position="127"/>
    </location>
</feature>
<sequence length="161" mass="17549">MYVVDPHEVALVVVGTEAKPTLVPARAGHSRRLAAHVCSAFQTVQGIVHTAPRSGISWPTSHTTPLCLQETIGSMLHPDPLQRTSLDEMMSRLEKEIGQSLLTATTPRPDSREPSDSQTSKDSPDATVTQTFTNEYEGHEQRVSTHVITSFAKSPVLPNLL</sequence>
<dbReference type="AlphaFoldDB" id="A0A0C3S351"/>
<gene>
    <name evidence="2" type="ORF">PHLGIDRAFT_122647</name>
</gene>
<evidence type="ECO:0000256" key="1">
    <source>
        <dbReference type="SAM" id="MobiDB-lite"/>
    </source>
</evidence>
<protein>
    <submittedName>
        <fullName evidence="2">Uncharacterized protein</fullName>
    </submittedName>
</protein>
<dbReference type="HOGENOM" id="CLU_1644328_0_0_1"/>
<evidence type="ECO:0000313" key="3">
    <source>
        <dbReference type="Proteomes" id="UP000053257"/>
    </source>
</evidence>
<proteinExistence type="predicted"/>
<name>A0A0C3S351_PHLG1</name>